<sequence length="341" mass="38218">MSVIFRFIARSAWMNGAGLGWDDWTILLCLVMLAVGNALLDQMTRYGLGQDIWMLDPANITHVLFLFWVQEFLYNGVIMTTKISIVLLYLRIFPSVVSTWFRRACYLTIGLCVCYLISCDLSVVFECKPISLAWTGWDGEQKGHCFNQEAEIFAVSGINIALDILVFFLPIPKLIKLEISPKKKAGICLTFVVGLFVTVCSVIRLQSLVQWGETTNPMWEYNAIAIWSSVEGNCTVICACMPSMAGPIKKVWMQTIGSKISWSGSANKYGGRSGDRTPSHMELSGRDQMFEDRISKTTAVTTEYDARTTSSGNDEVELVDKSQHGSVGDKYTHAYAKEWRV</sequence>
<comment type="subcellular location">
    <subcellularLocation>
        <location evidence="1">Membrane</location>
        <topology evidence="1">Multi-pass membrane protein</topology>
    </subcellularLocation>
</comment>
<keyword evidence="9" id="KW-1185">Reference proteome</keyword>
<dbReference type="InterPro" id="IPR052337">
    <property type="entry name" value="SAT4-like"/>
</dbReference>
<dbReference type="EMBL" id="JAVFHQ010000018">
    <property type="protein sequence ID" value="KAK4545780.1"/>
    <property type="molecule type" value="Genomic_DNA"/>
</dbReference>
<dbReference type="GO" id="GO:0016020">
    <property type="term" value="C:membrane"/>
    <property type="evidence" value="ECO:0007669"/>
    <property type="project" value="UniProtKB-SubCell"/>
</dbReference>
<proteinExistence type="inferred from homology"/>
<feature type="transmembrane region" description="Helical" evidence="6">
    <location>
        <begin position="24"/>
        <end position="40"/>
    </location>
</feature>
<feature type="transmembrane region" description="Helical" evidence="6">
    <location>
        <begin position="104"/>
        <end position="125"/>
    </location>
</feature>
<keyword evidence="3 6" id="KW-1133">Transmembrane helix</keyword>
<gene>
    <name evidence="8" type="ORF">LTR36_002734</name>
</gene>
<dbReference type="InterPro" id="IPR049326">
    <property type="entry name" value="Rhodopsin_dom_fungi"/>
</dbReference>
<accession>A0AAV9JKK1</accession>
<keyword evidence="4 6" id="KW-0472">Membrane</keyword>
<dbReference type="Pfam" id="PF20684">
    <property type="entry name" value="Fung_rhodopsin"/>
    <property type="match status" value="1"/>
</dbReference>
<evidence type="ECO:0000256" key="2">
    <source>
        <dbReference type="ARBA" id="ARBA00022692"/>
    </source>
</evidence>
<feature type="transmembrane region" description="Helical" evidence="6">
    <location>
        <begin position="224"/>
        <end position="245"/>
    </location>
</feature>
<protein>
    <recommendedName>
        <fullName evidence="7">Rhodopsin domain-containing protein</fullName>
    </recommendedName>
</protein>
<name>A0AAV9JKK1_9PEZI</name>
<comment type="similarity">
    <text evidence="5">Belongs to the SAT4 family.</text>
</comment>
<feature type="transmembrane region" description="Helical" evidence="6">
    <location>
        <begin position="152"/>
        <end position="172"/>
    </location>
</feature>
<evidence type="ECO:0000256" key="6">
    <source>
        <dbReference type="SAM" id="Phobius"/>
    </source>
</evidence>
<organism evidence="8 9">
    <name type="scientific">Oleoguttula mirabilis</name>
    <dbReference type="NCBI Taxonomy" id="1507867"/>
    <lineage>
        <taxon>Eukaryota</taxon>
        <taxon>Fungi</taxon>
        <taxon>Dikarya</taxon>
        <taxon>Ascomycota</taxon>
        <taxon>Pezizomycotina</taxon>
        <taxon>Dothideomycetes</taxon>
        <taxon>Dothideomycetidae</taxon>
        <taxon>Mycosphaerellales</taxon>
        <taxon>Teratosphaeriaceae</taxon>
        <taxon>Oleoguttula</taxon>
    </lineage>
</organism>
<evidence type="ECO:0000259" key="7">
    <source>
        <dbReference type="Pfam" id="PF20684"/>
    </source>
</evidence>
<dbReference type="AlphaFoldDB" id="A0AAV9JKK1"/>
<keyword evidence="2 6" id="KW-0812">Transmembrane</keyword>
<comment type="caution">
    <text evidence="8">The sequence shown here is derived from an EMBL/GenBank/DDBJ whole genome shotgun (WGS) entry which is preliminary data.</text>
</comment>
<evidence type="ECO:0000256" key="4">
    <source>
        <dbReference type="ARBA" id="ARBA00023136"/>
    </source>
</evidence>
<reference evidence="8 9" key="1">
    <citation type="submission" date="2021-11" db="EMBL/GenBank/DDBJ databases">
        <title>Black yeast isolated from Biological Soil Crust.</title>
        <authorList>
            <person name="Kurbessoian T."/>
        </authorList>
    </citation>
    <scope>NUCLEOTIDE SEQUENCE [LARGE SCALE GENOMIC DNA]</scope>
    <source>
        <strain evidence="8 9">CCFEE 5522</strain>
    </source>
</reference>
<dbReference type="Proteomes" id="UP001324427">
    <property type="component" value="Unassembled WGS sequence"/>
</dbReference>
<feature type="transmembrane region" description="Helical" evidence="6">
    <location>
        <begin position="184"/>
        <end position="204"/>
    </location>
</feature>
<feature type="transmembrane region" description="Helical" evidence="6">
    <location>
        <begin position="74"/>
        <end position="92"/>
    </location>
</feature>
<feature type="domain" description="Rhodopsin" evidence="7">
    <location>
        <begin position="6"/>
        <end position="249"/>
    </location>
</feature>
<dbReference type="PANTHER" id="PTHR33048">
    <property type="entry name" value="PTH11-LIKE INTEGRAL MEMBRANE PROTEIN (AFU_ORTHOLOGUE AFUA_5G11245)"/>
    <property type="match status" value="1"/>
</dbReference>
<evidence type="ECO:0000256" key="1">
    <source>
        <dbReference type="ARBA" id="ARBA00004141"/>
    </source>
</evidence>
<evidence type="ECO:0000313" key="9">
    <source>
        <dbReference type="Proteomes" id="UP001324427"/>
    </source>
</evidence>
<dbReference type="PANTHER" id="PTHR33048:SF47">
    <property type="entry name" value="INTEGRAL MEMBRANE PROTEIN-RELATED"/>
    <property type="match status" value="1"/>
</dbReference>
<evidence type="ECO:0000256" key="5">
    <source>
        <dbReference type="ARBA" id="ARBA00038359"/>
    </source>
</evidence>
<evidence type="ECO:0000256" key="3">
    <source>
        <dbReference type="ARBA" id="ARBA00022989"/>
    </source>
</evidence>
<evidence type="ECO:0000313" key="8">
    <source>
        <dbReference type="EMBL" id="KAK4545780.1"/>
    </source>
</evidence>